<name>A0AA38RB89_9PEZI</name>
<dbReference type="EMBL" id="JANBVO010000042">
    <property type="protein sequence ID" value="KAJ9134619.1"/>
    <property type="molecule type" value="Genomic_DNA"/>
</dbReference>
<dbReference type="CDD" id="cd00586">
    <property type="entry name" value="4HBT"/>
    <property type="match status" value="1"/>
</dbReference>
<accession>A0AA38RB89</accession>
<organism evidence="1 2">
    <name type="scientific">Pleurostoma richardsiae</name>
    <dbReference type="NCBI Taxonomy" id="41990"/>
    <lineage>
        <taxon>Eukaryota</taxon>
        <taxon>Fungi</taxon>
        <taxon>Dikarya</taxon>
        <taxon>Ascomycota</taxon>
        <taxon>Pezizomycotina</taxon>
        <taxon>Sordariomycetes</taxon>
        <taxon>Sordariomycetidae</taxon>
        <taxon>Calosphaeriales</taxon>
        <taxon>Pleurostomataceae</taxon>
        <taxon>Pleurostoma</taxon>
    </lineage>
</organism>
<dbReference type="PANTHER" id="PTHR31793:SF39">
    <property type="entry name" value="THIOESTERASE_THIOL ESTER DEHYDRASE-ISOMERASE"/>
    <property type="match status" value="1"/>
</dbReference>
<keyword evidence="2" id="KW-1185">Reference proteome</keyword>
<dbReference type="Proteomes" id="UP001174694">
    <property type="component" value="Unassembled WGS sequence"/>
</dbReference>
<dbReference type="Gene3D" id="3.10.129.10">
    <property type="entry name" value="Hotdog Thioesterase"/>
    <property type="match status" value="1"/>
</dbReference>
<sequence>MPPRPRPLLTPTLRSHANPQRRFLSTPAHAPATSLPEPPPQRWLSDLRARIGKCLVFGCSPAQVSRAAVVLRAVATEWRQLTAGSEGFLTGGRRGLEGHRIAWGEMDSFQHVNNVNYIRYAETARVNWVTNFAVHVDPTHRRQWSELMTPKSVGLIMKSIKADYKLPMTYPDRISVYHKLRVAPSAEHAPTAFVLDCMILSHAHRRVSARTEEDIVLYDYKAARKAQMPEFMLEAFRETYRLQQEETARTRGRIWDLIGTVEELEKETWDRDDAVEDLGSAARK</sequence>
<reference evidence="1" key="1">
    <citation type="submission" date="2022-07" db="EMBL/GenBank/DDBJ databases">
        <title>Fungi with potential for degradation of polypropylene.</title>
        <authorList>
            <person name="Gostincar C."/>
        </authorList>
    </citation>
    <scope>NUCLEOTIDE SEQUENCE</scope>
    <source>
        <strain evidence="1">EXF-13308</strain>
    </source>
</reference>
<evidence type="ECO:0000313" key="2">
    <source>
        <dbReference type="Proteomes" id="UP001174694"/>
    </source>
</evidence>
<dbReference type="AlphaFoldDB" id="A0AA38RB89"/>
<comment type="caution">
    <text evidence="1">The sequence shown here is derived from an EMBL/GenBank/DDBJ whole genome shotgun (WGS) entry which is preliminary data.</text>
</comment>
<dbReference type="GO" id="GO:0047617">
    <property type="term" value="F:fatty acyl-CoA hydrolase activity"/>
    <property type="evidence" value="ECO:0007669"/>
    <property type="project" value="TreeGrafter"/>
</dbReference>
<dbReference type="Pfam" id="PF13279">
    <property type="entry name" value="4HBT_2"/>
    <property type="match status" value="1"/>
</dbReference>
<proteinExistence type="predicted"/>
<dbReference type="SUPFAM" id="SSF54637">
    <property type="entry name" value="Thioesterase/thiol ester dehydrase-isomerase"/>
    <property type="match status" value="1"/>
</dbReference>
<gene>
    <name evidence="1" type="ORF">NKR23_g10044</name>
</gene>
<evidence type="ECO:0000313" key="1">
    <source>
        <dbReference type="EMBL" id="KAJ9134619.1"/>
    </source>
</evidence>
<dbReference type="InterPro" id="IPR029069">
    <property type="entry name" value="HotDog_dom_sf"/>
</dbReference>
<dbReference type="PANTHER" id="PTHR31793">
    <property type="entry name" value="4-HYDROXYBENZOYL-COA THIOESTERASE FAMILY MEMBER"/>
    <property type="match status" value="1"/>
</dbReference>
<dbReference type="InterPro" id="IPR050563">
    <property type="entry name" value="4-hydroxybenzoyl-CoA_TE"/>
</dbReference>
<protein>
    <submittedName>
        <fullName evidence="1">Thioesterase thiol ester dehydrase-isomerase</fullName>
    </submittedName>
</protein>